<evidence type="ECO:0000313" key="2">
    <source>
        <dbReference type="Proteomes" id="UP000636479"/>
    </source>
</evidence>
<reference evidence="1" key="1">
    <citation type="submission" date="2020-05" db="EMBL/GenBank/DDBJ databases">
        <title>Mycena genomes resolve the evolution of fungal bioluminescence.</title>
        <authorList>
            <person name="Tsai I.J."/>
        </authorList>
    </citation>
    <scope>NUCLEOTIDE SEQUENCE</scope>
    <source>
        <strain evidence="1">171206Taipei</strain>
    </source>
</reference>
<dbReference type="InterPro" id="IPR040521">
    <property type="entry name" value="KDZ"/>
</dbReference>
<name>A0A8H6S9S8_9AGAR</name>
<organism evidence="1 2">
    <name type="scientific">Mycena indigotica</name>
    <dbReference type="NCBI Taxonomy" id="2126181"/>
    <lineage>
        <taxon>Eukaryota</taxon>
        <taxon>Fungi</taxon>
        <taxon>Dikarya</taxon>
        <taxon>Basidiomycota</taxon>
        <taxon>Agaricomycotina</taxon>
        <taxon>Agaricomycetes</taxon>
        <taxon>Agaricomycetidae</taxon>
        <taxon>Agaricales</taxon>
        <taxon>Marasmiineae</taxon>
        <taxon>Mycenaceae</taxon>
        <taxon>Mycena</taxon>
    </lineage>
</organism>
<dbReference type="Proteomes" id="UP000636479">
    <property type="component" value="Unassembled WGS sequence"/>
</dbReference>
<evidence type="ECO:0000313" key="1">
    <source>
        <dbReference type="EMBL" id="KAF7295610.1"/>
    </source>
</evidence>
<dbReference type="PANTHER" id="PTHR33096:SF1">
    <property type="entry name" value="CXC1-LIKE CYSTEINE CLUSTER ASSOCIATED WITH KDZ TRANSPOSASES DOMAIN-CONTAINING PROTEIN"/>
    <property type="match status" value="1"/>
</dbReference>
<accession>A0A8H6S9S8</accession>
<dbReference type="PANTHER" id="PTHR33096">
    <property type="entry name" value="CXC2 DOMAIN-CONTAINING PROTEIN"/>
    <property type="match status" value="1"/>
</dbReference>
<dbReference type="RefSeq" id="XP_037216973.1">
    <property type="nucleotide sequence ID" value="XM_037367579.1"/>
</dbReference>
<dbReference type="AlphaFoldDB" id="A0A8H6S9S8"/>
<sequence length="559" mass="63679">MGLAILFITISYDIACQWKVNLPERMRRLPAPMQQNLEETKIQFGLPVFHAPIHNTECNNENHLERQPGTAKTDGEGIERVWSVLNPIAFSTKEMGLGHRADVIEDRVDNHNFLKNLGLGNTLKRRLVLALAERSHQIDAFEAVSEGVHSDLIKEWKRALRLWEEDHSQPNPFATKNQKCPTEAEIRLQLQREERQQNEDGSATVLGGSITSFLTAGIQMEDLQQRIFNASSTPSLLTTTHETHVEQWRHTVLAKLSRFRQLQSVYMPGAATLLERDEANRDSDLPPPDPEHIQLYMPSQMPAATDAGGRFGCRPGLVETEERLRVTQCENSLVAIRSALNAKRWLIAYRNAHLVGQKQTTKSAKLIESVTERLMRHVRRYRRGFAALGNLNAIHRHPQLRELTDADVRFNMDADTEDVDATHKLNAIGARRNARITRLGRNSGESRRTMSWVWTAAGALGDEEAELHESIRVEWTRALSRKKRWCEEVMLLKEEMRRVLRFLRWQNELVASPCPQSRFLSVRRSSPGVECTSWGVDATQSLQQLSMLDGMAELEAAHN</sequence>
<dbReference type="OrthoDB" id="3062870at2759"/>
<dbReference type="EMBL" id="JACAZF010000009">
    <property type="protein sequence ID" value="KAF7295610.1"/>
    <property type="molecule type" value="Genomic_DNA"/>
</dbReference>
<protein>
    <submittedName>
        <fullName evidence="1">CxC2 domain-containing protein</fullName>
    </submittedName>
</protein>
<keyword evidence="2" id="KW-1185">Reference proteome</keyword>
<dbReference type="Pfam" id="PF18758">
    <property type="entry name" value="KDZ"/>
    <property type="match status" value="1"/>
</dbReference>
<dbReference type="GeneID" id="59350095"/>
<gene>
    <name evidence="1" type="ORF">MIND_01101100</name>
</gene>
<proteinExistence type="predicted"/>
<comment type="caution">
    <text evidence="1">The sequence shown here is derived from an EMBL/GenBank/DDBJ whole genome shotgun (WGS) entry which is preliminary data.</text>
</comment>